<evidence type="ECO:0000256" key="1">
    <source>
        <dbReference type="ARBA" id="ARBA00004917"/>
    </source>
</evidence>
<organism evidence="8 9">
    <name type="scientific">Pistricoccus aurantiacus</name>
    <dbReference type="NCBI Taxonomy" id="1883414"/>
    <lineage>
        <taxon>Bacteria</taxon>
        <taxon>Pseudomonadati</taxon>
        <taxon>Pseudomonadota</taxon>
        <taxon>Gammaproteobacteria</taxon>
        <taxon>Oceanospirillales</taxon>
        <taxon>Halomonadaceae</taxon>
        <taxon>Pistricoccus</taxon>
    </lineage>
</organism>
<dbReference type="AlphaFoldDB" id="A0A5B8SR71"/>
<sequence>MQPISQLEGSFVDVDGHYVIVVARFNHHVVDSLVEGAVDSLVRHGVDAANIDIVHVPGAWELPLAVKRALKVVRPDAVIALGAVIRGGTPHFEYVAGGCNAALGNLQLEFDTPIANGVLTVNSIEQAIERAGTKAGNKGTDAAMAAMEMVSLLKGFEEKEPRDQANQSERGA</sequence>
<dbReference type="GO" id="GO:0009231">
    <property type="term" value="P:riboflavin biosynthetic process"/>
    <property type="evidence" value="ECO:0007669"/>
    <property type="project" value="UniProtKB-UniRule"/>
</dbReference>
<evidence type="ECO:0000256" key="7">
    <source>
        <dbReference type="HAMAP-Rule" id="MF_00178"/>
    </source>
</evidence>
<dbReference type="GO" id="GO:0005829">
    <property type="term" value="C:cytosol"/>
    <property type="evidence" value="ECO:0007669"/>
    <property type="project" value="TreeGrafter"/>
</dbReference>
<dbReference type="RefSeq" id="WP_147184229.1">
    <property type="nucleotide sequence ID" value="NZ_CP042382.1"/>
</dbReference>
<evidence type="ECO:0000256" key="4">
    <source>
        <dbReference type="ARBA" id="ARBA00022619"/>
    </source>
</evidence>
<dbReference type="InterPro" id="IPR034964">
    <property type="entry name" value="LS"/>
</dbReference>
<dbReference type="SUPFAM" id="SSF52121">
    <property type="entry name" value="Lumazine synthase"/>
    <property type="match status" value="1"/>
</dbReference>
<comment type="pathway">
    <text evidence="1 7">Cofactor biosynthesis; riboflavin biosynthesis; riboflavin from 2-hydroxy-3-oxobutyl phosphate and 5-amino-6-(D-ribitylamino)uracil: step 1/2.</text>
</comment>
<dbReference type="Gene3D" id="3.40.50.960">
    <property type="entry name" value="Lumazine/riboflavin synthase"/>
    <property type="match status" value="1"/>
</dbReference>
<dbReference type="GO" id="GO:0000906">
    <property type="term" value="F:6,7-dimethyl-8-ribityllumazine synthase activity"/>
    <property type="evidence" value="ECO:0007669"/>
    <property type="project" value="UniProtKB-UniRule"/>
</dbReference>
<dbReference type="InterPro" id="IPR036467">
    <property type="entry name" value="LS/RS_sf"/>
</dbReference>
<comment type="subunit">
    <text evidence="7">Forms an icosahedral capsid composed of 60 subunits, arranged as a dodecamer of pentamers.</text>
</comment>
<evidence type="ECO:0000313" key="8">
    <source>
        <dbReference type="EMBL" id="QEA39176.1"/>
    </source>
</evidence>
<dbReference type="EC" id="2.5.1.78" evidence="3 7"/>
<feature type="binding site" evidence="7">
    <location>
        <begin position="83"/>
        <end position="85"/>
    </location>
    <ligand>
        <name>5-amino-6-(D-ribitylamino)uracil</name>
        <dbReference type="ChEBI" id="CHEBI:15934"/>
    </ligand>
</feature>
<dbReference type="NCBIfam" id="NF000812">
    <property type="entry name" value="PRK00061.1-4"/>
    <property type="match status" value="1"/>
</dbReference>
<dbReference type="HAMAP" id="MF_00178">
    <property type="entry name" value="Lumazine_synth"/>
    <property type="match status" value="1"/>
</dbReference>
<feature type="binding site" evidence="7">
    <location>
        <position position="130"/>
    </location>
    <ligand>
        <name>(2S)-2-hydroxy-3-oxobutyl phosphate</name>
        <dbReference type="ChEBI" id="CHEBI:58830"/>
    </ligand>
</feature>
<feature type="binding site" evidence="7">
    <location>
        <position position="116"/>
    </location>
    <ligand>
        <name>5-amino-6-(D-ribitylamino)uracil</name>
        <dbReference type="ChEBI" id="CHEBI:15934"/>
    </ligand>
</feature>
<keyword evidence="9" id="KW-1185">Reference proteome</keyword>
<feature type="binding site" evidence="7">
    <location>
        <begin position="88"/>
        <end position="89"/>
    </location>
    <ligand>
        <name>(2S)-2-hydroxy-3-oxobutyl phosphate</name>
        <dbReference type="ChEBI" id="CHEBI:58830"/>
    </ligand>
</feature>
<evidence type="ECO:0000313" key="9">
    <source>
        <dbReference type="Proteomes" id="UP000321272"/>
    </source>
</evidence>
<feature type="binding site" evidence="7">
    <location>
        <begin position="59"/>
        <end position="61"/>
    </location>
    <ligand>
        <name>5-amino-6-(D-ribitylamino)uracil</name>
        <dbReference type="ChEBI" id="CHEBI:15934"/>
    </ligand>
</feature>
<keyword evidence="4 7" id="KW-0686">Riboflavin biosynthesis</keyword>
<dbReference type="CDD" id="cd09209">
    <property type="entry name" value="Lumazine_synthase-I"/>
    <property type="match status" value="1"/>
</dbReference>
<dbReference type="OrthoDB" id="9809709at2"/>
<dbReference type="PANTHER" id="PTHR21058">
    <property type="entry name" value="6,7-DIMETHYL-8-RIBITYLLUMAZINE SYNTHASE DMRL SYNTHASE LUMAZINE SYNTHASE"/>
    <property type="match status" value="1"/>
</dbReference>
<dbReference type="PANTHER" id="PTHR21058:SF0">
    <property type="entry name" value="6,7-DIMETHYL-8-RIBITYLLUMAZINE SYNTHASE"/>
    <property type="match status" value="1"/>
</dbReference>
<evidence type="ECO:0000256" key="6">
    <source>
        <dbReference type="ARBA" id="ARBA00048785"/>
    </source>
</evidence>
<dbReference type="EMBL" id="CP042382">
    <property type="protein sequence ID" value="QEA39176.1"/>
    <property type="molecule type" value="Genomic_DNA"/>
</dbReference>
<evidence type="ECO:0000256" key="3">
    <source>
        <dbReference type="ARBA" id="ARBA00012664"/>
    </source>
</evidence>
<dbReference type="UniPathway" id="UPA00275">
    <property type="reaction ID" value="UER00404"/>
</dbReference>
<comment type="function">
    <text evidence="7">Catalyzes the formation of 6,7-dimethyl-8-ribityllumazine by condensation of 5-amino-6-(D-ribitylamino)uracil with 3,4-dihydroxy-2-butanone 4-phosphate. This is the penultimate step in the biosynthesis of riboflavin.</text>
</comment>
<comment type="similarity">
    <text evidence="2 7">Belongs to the DMRL synthase family.</text>
</comment>
<dbReference type="InterPro" id="IPR002180">
    <property type="entry name" value="LS/RS"/>
</dbReference>
<reference evidence="8 9" key="1">
    <citation type="submission" date="2019-06" db="EMBL/GenBank/DDBJ databases">
        <title>Genome analyses of bacteria isolated from kimchi.</title>
        <authorList>
            <person name="Lee S."/>
            <person name="Ahn S."/>
            <person name="Roh S."/>
        </authorList>
    </citation>
    <scope>NUCLEOTIDE SEQUENCE [LARGE SCALE GENOMIC DNA]</scope>
    <source>
        <strain evidence="8 9">CBA4606</strain>
    </source>
</reference>
<dbReference type="GO" id="GO:0009349">
    <property type="term" value="C:riboflavin synthase complex"/>
    <property type="evidence" value="ECO:0007669"/>
    <property type="project" value="UniProtKB-UniRule"/>
</dbReference>
<proteinExistence type="inferred from homology"/>
<gene>
    <name evidence="8" type="primary">ribE</name>
    <name evidence="7" type="synonym">ribH</name>
    <name evidence="8" type="ORF">FGL86_08895</name>
</gene>
<evidence type="ECO:0000256" key="2">
    <source>
        <dbReference type="ARBA" id="ARBA00007424"/>
    </source>
</evidence>
<comment type="catalytic activity">
    <reaction evidence="6 7">
        <text>(2S)-2-hydroxy-3-oxobutyl phosphate + 5-amino-6-(D-ribitylamino)uracil = 6,7-dimethyl-8-(1-D-ribityl)lumazine + phosphate + 2 H2O + H(+)</text>
        <dbReference type="Rhea" id="RHEA:26152"/>
        <dbReference type="ChEBI" id="CHEBI:15377"/>
        <dbReference type="ChEBI" id="CHEBI:15378"/>
        <dbReference type="ChEBI" id="CHEBI:15934"/>
        <dbReference type="ChEBI" id="CHEBI:43474"/>
        <dbReference type="ChEBI" id="CHEBI:58201"/>
        <dbReference type="ChEBI" id="CHEBI:58830"/>
        <dbReference type="EC" id="2.5.1.78"/>
    </reaction>
</comment>
<dbReference type="NCBIfam" id="TIGR00114">
    <property type="entry name" value="lumazine-synth"/>
    <property type="match status" value="1"/>
</dbReference>
<dbReference type="KEGG" id="paur:FGL86_08895"/>
<evidence type="ECO:0000256" key="5">
    <source>
        <dbReference type="ARBA" id="ARBA00022679"/>
    </source>
</evidence>
<dbReference type="Proteomes" id="UP000321272">
    <property type="component" value="Chromosome"/>
</dbReference>
<accession>A0A5B8SR71</accession>
<feature type="binding site" evidence="7">
    <location>
        <position position="25"/>
    </location>
    <ligand>
        <name>5-amino-6-(D-ribitylamino)uracil</name>
        <dbReference type="ChEBI" id="CHEBI:15934"/>
    </ligand>
</feature>
<keyword evidence="5 7" id="KW-0808">Transferase</keyword>
<feature type="active site" description="Proton donor" evidence="7">
    <location>
        <position position="91"/>
    </location>
</feature>
<protein>
    <recommendedName>
        <fullName evidence="3 7">6,7-dimethyl-8-ribityllumazine synthase</fullName>
        <shortName evidence="7">DMRL synthase</shortName>
        <shortName evidence="7">LS</shortName>
        <shortName evidence="7">Lumazine synthase</shortName>
        <ecNumber evidence="3 7">2.5.1.78</ecNumber>
    </recommendedName>
</protein>
<name>A0A5B8SR71_9GAMM</name>
<dbReference type="Pfam" id="PF00885">
    <property type="entry name" value="DMRL_synthase"/>
    <property type="match status" value="1"/>
</dbReference>